<dbReference type="SUPFAM" id="SSF56601">
    <property type="entry name" value="beta-lactamase/transpeptidase-like"/>
    <property type="match status" value="1"/>
</dbReference>
<reference evidence="4 5" key="1">
    <citation type="submission" date="2019-06" db="EMBL/GenBank/DDBJ databases">
        <title>Whole genome shotgun sequence of Streptomyces cacaoi subsp. cacaoi NBRC 12748.</title>
        <authorList>
            <person name="Hosoyama A."/>
            <person name="Uohara A."/>
            <person name="Ohji S."/>
            <person name="Ichikawa N."/>
        </authorList>
    </citation>
    <scope>NUCLEOTIDE SEQUENCE [LARGE SCALE GENOMIC DNA]</scope>
    <source>
        <strain evidence="4 5">NBRC 12748</strain>
    </source>
</reference>
<evidence type="ECO:0000313" key="5">
    <source>
        <dbReference type="Proteomes" id="UP000319210"/>
    </source>
</evidence>
<name>A0A4Y3QVJ8_STRCI</name>
<accession>A0A4Y3QVJ8</accession>
<dbReference type="GO" id="GO:0071555">
    <property type="term" value="P:cell wall organization"/>
    <property type="evidence" value="ECO:0007669"/>
    <property type="project" value="TreeGrafter"/>
</dbReference>
<protein>
    <submittedName>
        <fullName evidence="4">Penicillin-binding protein</fullName>
    </submittedName>
</protein>
<dbReference type="GO" id="GO:0071972">
    <property type="term" value="F:peptidoglycan L,D-transpeptidase activity"/>
    <property type="evidence" value="ECO:0007669"/>
    <property type="project" value="TreeGrafter"/>
</dbReference>
<feature type="region of interest" description="Disordered" evidence="1">
    <location>
        <begin position="483"/>
        <end position="502"/>
    </location>
</feature>
<dbReference type="RefSeq" id="WP_030891436.1">
    <property type="nucleotide sequence ID" value="NZ_BJMM01000007.1"/>
</dbReference>
<dbReference type="Proteomes" id="UP000319210">
    <property type="component" value="Unassembled WGS sequence"/>
</dbReference>
<gene>
    <name evidence="4" type="ORF">SCA03_19750</name>
</gene>
<dbReference type="InterPro" id="IPR001460">
    <property type="entry name" value="PCN-bd_Tpept"/>
</dbReference>
<evidence type="ECO:0000259" key="2">
    <source>
        <dbReference type="Pfam" id="PF00905"/>
    </source>
</evidence>
<dbReference type="Pfam" id="PF05223">
    <property type="entry name" value="MecA_N"/>
    <property type="match status" value="1"/>
</dbReference>
<evidence type="ECO:0000256" key="1">
    <source>
        <dbReference type="SAM" id="MobiDB-lite"/>
    </source>
</evidence>
<organism evidence="4 5">
    <name type="scientific">Streptomyces cacaoi</name>
    <dbReference type="NCBI Taxonomy" id="1898"/>
    <lineage>
        <taxon>Bacteria</taxon>
        <taxon>Bacillati</taxon>
        <taxon>Actinomycetota</taxon>
        <taxon>Actinomycetes</taxon>
        <taxon>Kitasatosporales</taxon>
        <taxon>Streptomycetaceae</taxon>
        <taxon>Streptomyces</taxon>
    </lineage>
</organism>
<evidence type="ECO:0000313" key="4">
    <source>
        <dbReference type="EMBL" id="GEB49424.1"/>
    </source>
</evidence>
<dbReference type="InterPro" id="IPR012338">
    <property type="entry name" value="Beta-lactam/transpept-like"/>
</dbReference>
<feature type="domain" description="Penicillin-binding protein transpeptidase" evidence="2">
    <location>
        <begin position="271"/>
        <end position="544"/>
    </location>
</feature>
<feature type="domain" description="NTF2-like N-terminal transpeptidase" evidence="3">
    <location>
        <begin position="66"/>
        <end position="170"/>
    </location>
</feature>
<dbReference type="Gene3D" id="3.40.710.10">
    <property type="entry name" value="DD-peptidase/beta-lactamase superfamily"/>
    <property type="match status" value="1"/>
</dbReference>
<dbReference type="AlphaFoldDB" id="A0A4Y3QVJ8"/>
<dbReference type="Pfam" id="PF00905">
    <property type="entry name" value="Transpeptidase"/>
    <property type="match status" value="1"/>
</dbReference>
<dbReference type="InterPro" id="IPR007887">
    <property type="entry name" value="MecA_N"/>
</dbReference>
<dbReference type="InterPro" id="IPR050515">
    <property type="entry name" value="Beta-lactam/transpept"/>
</dbReference>
<dbReference type="PANTHER" id="PTHR30627">
    <property type="entry name" value="PEPTIDOGLYCAN D,D-TRANSPEPTIDASE"/>
    <property type="match status" value="1"/>
</dbReference>
<dbReference type="GO" id="GO:0046677">
    <property type="term" value="P:response to antibiotic"/>
    <property type="evidence" value="ECO:0007669"/>
    <property type="project" value="InterPro"/>
</dbReference>
<evidence type="ECO:0000259" key="3">
    <source>
        <dbReference type="Pfam" id="PF05223"/>
    </source>
</evidence>
<dbReference type="GO" id="GO:0005886">
    <property type="term" value="C:plasma membrane"/>
    <property type="evidence" value="ECO:0007669"/>
    <property type="project" value="TreeGrafter"/>
</dbReference>
<keyword evidence="5" id="KW-1185">Reference proteome</keyword>
<dbReference type="GO" id="GO:0008658">
    <property type="term" value="F:penicillin binding"/>
    <property type="evidence" value="ECO:0007669"/>
    <property type="project" value="InterPro"/>
</dbReference>
<proteinExistence type="predicted"/>
<dbReference type="EMBL" id="BJMM01000007">
    <property type="protein sequence ID" value="GEB49424.1"/>
    <property type="molecule type" value="Genomic_DNA"/>
</dbReference>
<feature type="region of interest" description="Disordered" evidence="1">
    <location>
        <begin position="166"/>
        <end position="202"/>
    </location>
</feature>
<dbReference type="PANTHER" id="PTHR30627:SF24">
    <property type="entry name" value="PENICILLIN-BINDING PROTEIN 4B"/>
    <property type="match status" value="1"/>
</dbReference>
<comment type="caution">
    <text evidence="4">The sequence shown here is derived from an EMBL/GenBank/DDBJ whole genome shotgun (WGS) entry which is preliminary data.</text>
</comment>
<sequence length="547" mass="56612">MRDSQKMAVIGGVAAAVVGLTGAGVWAFVGNDDEGGDTKGSVAADGKAPREVKTGPLSASEVRSGAKEFLGAWKSGDLKKAADRTDDSEAAAKALADFRSKGHAASVDATPQAAKGEDVPFALTARISYGKQKAVLNYGSSLHVVRDKSSGEPVVEWKPSVLHPQLKKGQSIRTDKAGTPPVRAVDRNGSPLSKDEHPTLGDVIDDLGRRYGDKTEGSAGLQTRIVDAKGKTQGPVLKQLSRPKPGELKTTIDAKAQSAAEDAVKGKAKASVVAVKPSTGEILAVANSPATGFNSALRGSLAPGSTMKIVTSAMLLDKGLASPGRAHPCPKYASYGGWKFQNLDKFDIKGGTFSQSFARSCNTAFITQAKKLKDDDLTKEARDVFGIGLNWKTGTGTFDGSVPVQSDAQMASSLIGQGGVRMNPLTMASVSATVKDGSFKQPYIVSPSLDKRTLAKAPRTMKPQVNKDLKGLMRTTATSGTAAGALRGLSGDVGGKTGSAEVDNQKKPNAWFTAYRNDAAAAAVVPASGHGGDNAGPIVRKVLEAAG</sequence>
<dbReference type="FunFam" id="3.40.710.10:FF:000061">
    <property type="entry name" value="Penicillin-binding protein A"/>
    <property type="match status" value="1"/>
</dbReference>